<reference evidence="3" key="1">
    <citation type="submission" date="2014-11" db="EMBL/GenBank/DDBJ databases">
        <authorList>
            <person name="Hornung B.V."/>
        </authorList>
    </citation>
    <scope>NUCLEOTIDE SEQUENCE</scope>
    <source>
        <strain evidence="3">INE</strain>
    </source>
</reference>
<evidence type="ECO:0000256" key="1">
    <source>
        <dbReference type="SAM" id="Phobius"/>
    </source>
</evidence>
<feature type="transmembrane region" description="Helical" evidence="1">
    <location>
        <begin position="23"/>
        <end position="45"/>
    </location>
</feature>
<protein>
    <submittedName>
        <fullName evidence="2">Uncharacterized protein</fullName>
    </submittedName>
</protein>
<keyword evidence="1" id="KW-0472">Membrane</keyword>
<proteinExistence type="predicted"/>
<dbReference type="KEGG" id="aacx:DEACI_4086"/>
<keyword evidence="1" id="KW-1133">Transmembrane helix</keyword>
<dbReference type="EMBL" id="LR746496">
    <property type="protein sequence ID" value="CAA7603263.1"/>
    <property type="molecule type" value="Genomic_DNA"/>
</dbReference>
<evidence type="ECO:0000313" key="2">
    <source>
        <dbReference type="EMBL" id="CAA7603263.1"/>
    </source>
</evidence>
<sequence>MGDVSIISGTLSSVCREPFPTSITLWILKSVSNSITWLVVCMAFYSNIHFRFVSILPALVGLTYCAWGVRTHIAIGNPL</sequence>
<organism evidence="2">
    <name type="scientific">Acididesulfobacillus acetoxydans</name>
    <dbReference type="NCBI Taxonomy" id="1561005"/>
    <lineage>
        <taxon>Bacteria</taxon>
        <taxon>Bacillati</taxon>
        <taxon>Bacillota</taxon>
        <taxon>Clostridia</taxon>
        <taxon>Eubacteriales</taxon>
        <taxon>Peptococcaceae</taxon>
        <taxon>Acididesulfobacillus</taxon>
    </lineage>
</organism>
<reference evidence="2" key="2">
    <citation type="submission" date="2020-01" db="EMBL/GenBank/DDBJ databases">
        <authorList>
            <person name="Hornung B."/>
        </authorList>
    </citation>
    <scope>NUCLEOTIDE SEQUENCE</scope>
    <source>
        <strain evidence="2">PacBioINE</strain>
    </source>
</reference>
<evidence type="ECO:0000313" key="4">
    <source>
        <dbReference type="Proteomes" id="UP001071230"/>
    </source>
</evidence>
<dbReference type="Proteomes" id="UP001071230">
    <property type="component" value="Unassembled WGS sequence"/>
</dbReference>
<gene>
    <name evidence="3" type="ORF">DEACI_1695</name>
    <name evidence="2" type="ORF">DEACI_4086</name>
</gene>
<keyword evidence="4" id="KW-1185">Reference proteome</keyword>
<dbReference type="AlphaFoldDB" id="A0A8S0VYP9"/>
<name>A0A8S0VYP9_9FIRM</name>
<keyword evidence="1" id="KW-0812">Transmembrane</keyword>
<evidence type="ECO:0000313" key="3">
    <source>
        <dbReference type="EMBL" id="CEJ07236.1"/>
    </source>
</evidence>
<feature type="transmembrane region" description="Helical" evidence="1">
    <location>
        <begin position="52"/>
        <end position="69"/>
    </location>
</feature>
<accession>A0A8S0VYP9</accession>
<dbReference type="Proteomes" id="UP000836597">
    <property type="component" value="Chromosome"/>
</dbReference>
<dbReference type="EMBL" id="CDGJ01000047">
    <property type="protein sequence ID" value="CEJ07236.1"/>
    <property type="molecule type" value="Genomic_DNA"/>
</dbReference>